<organism evidence="5 6">
    <name type="scientific">Seminavis robusta</name>
    <dbReference type="NCBI Taxonomy" id="568900"/>
    <lineage>
        <taxon>Eukaryota</taxon>
        <taxon>Sar</taxon>
        <taxon>Stramenopiles</taxon>
        <taxon>Ochrophyta</taxon>
        <taxon>Bacillariophyta</taxon>
        <taxon>Bacillariophyceae</taxon>
        <taxon>Bacillariophycidae</taxon>
        <taxon>Naviculales</taxon>
        <taxon>Naviculaceae</taxon>
        <taxon>Seminavis</taxon>
    </lineage>
</organism>
<dbReference type="GO" id="GO:0005737">
    <property type="term" value="C:cytoplasm"/>
    <property type="evidence" value="ECO:0007669"/>
    <property type="project" value="TreeGrafter"/>
</dbReference>
<dbReference type="GO" id="GO:0071207">
    <property type="term" value="F:histone pre-mRNA stem-loop binding"/>
    <property type="evidence" value="ECO:0007669"/>
    <property type="project" value="TreeGrafter"/>
</dbReference>
<dbReference type="Pfam" id="PF15247">
    <property type="entry name" value="SLBP_RNA_bind"/>
    <property type="match status" value="1"/>
</dbReference>
<evidence type="ECO:0000256" key="3">
    <source>
        <dbReference type="SAM" id="MobiDB-lite"/>
    </source>
</evidence>
<dbReference type="EMBL" id="CAICTM010000049">
    <property type="protein sequence ID" value="CAB9498931.1"/>
    <property type="molecule type" value="Genomic_DNA"/>
</dbReference>
<protein>
    <submittedName>
        <fullName evidence="5">Stem-loop binding protein</fullName>
    </submittedName>
</protein>
<keyword evidence="2" id="KW-0694">RNA-binding</keyword>
<feature type="compositionally biased region" description="Polar residues" evidence="3">
    <location>
        <begin position="1"/>
        <end position="10"/>
    </location>
</feature>
<evidence type="ECO:0000259" key="4">
    <source>
        <dbReference type="Pfam" id="PF15247"/>
    </source>
</evidence>
<feature type="region of interest" description="Disordered" evidence="3">
    <location>
        <begin position="149"/>
        <end position="178"/>
    </location>
</feature>
<feature type="region of interest" description="Disordered" evidence="3">
    <location>
        <begin position="1"/>
        <end position="59"/>
    </location>
</feature>
<evidence type="ECO:0000256" key="1">
    <source>
        <dbReference type="ARBA" id="ARBA00006151"/>
    </source>
</evidence>
<dbReference type="OrthoDB" id="265795at2759"/>
<sequence length="247" mass="28000">MNTSTDTNTVADKKIVRKISPPSVRGKKRQVRGGNQYRSYNSRNHDNNNAGLKRQKTHHEPMELDPIFPKLDQWDPVHGRRIQQRRKAVTIGKNTPGYLAYCKQVPKEQRRPRSMETPPTPDHTLDIPTKRWQGMVKAWRRALHNYDPKDLVSLHNSGNDDTATAEPSKNEQENGNAQTQQIEDAIAKGLLLDVTTPRKSYSDIVLGSPVSVLSEGSPRRLDDSIMEDMTVDADLAREDSDDDDELL</sequence>
<dbReference type="GO" id="GO:0006398">
    <property type="term" value="P:mRNA 3'-end processing by stem-loop binding and cleavage"/>
    <property type="evidence" value="ECO:0007669"/>
    <property type="project" value="TreeGrafter"/>
</dbReference>
<keyword evidence="6" id="KW-1185">Reference proteome</keyword>
<feature type="compositionally biased region" description="Polar residues" evidence="3">
    <location>
        <begin position="36"/>
        <end position="50"/>
    </location>
</feature>
<dbReference type="Gene3D" id="1.10.8.1120">
    <property type="entry name" value="Histone RNA hairpin-binding protein RNA-binding domain"/>
    <property type="match status" value="1"/>
</dbReference>
<comment type="similarity">
    <text evidence="1">Belongs to the SLBP family.</text>
</comment>
<dbReference type="PANTHER" id="PTHR17408">
    <property type="entry name" value="HISTONE RNA HAIRPIN-BINDING PROTEIN"/>
    <property type="match status" value="1"/>
</dbReference>
<dbReference type="GO" id="GO:0071204">
    <property type="term" value="C:histone pre-mRNA 3'end processing complex"/>
    <property type="evidence" value="ECO:0007669"/>
    <property type="project" value="TreeGrafter"/>
</dbReference>
<proteinExistence type="inferred from homology"/>
<dbReference type="InterPro" id="IPR029344">
    <property type="entry name" value="SLBP_RNA_bind"/>
</dbReference>
<feature type="compositionally biased region" description="Basic and acidic residues" evidence="3">
    <location>
        <begin position="105"/>
        <end position="114"/>
    </location>
</feature>
<feature type="region of interest" description="Disordered" evidence="3">
    <location>
        <begin position="210"/>
        <end position="247"/>
    </location>
</feature>
<dbReference type="Proteomes" id="UP001153069">
    <property type="component" value="Unassembled WGS sequence"/>
</dbReference>
<feature type="compositionally biased region" description="Polar residues" evidence="3">
    <location>
        <begin position="154"/>
        <end position="178"/>
    </location>
</feature>
<comment type="caution">
    <text evidence="5">The sequence shown here is derived from an EMBL/GenBank/DDBJ whole genome shotgun (WGS) entry which is preliminary data.</text>
</comment>
<evidence type="ECO:0000313" key="6">
    <source>
        <dbReference type="Proteomes" id="UP001153069"/>
    </source>
</evidence>
<dbReference type="InterPro" id="IPR026502">
    <property type="entry name" value="SLBP1/SLBP2"/>
</dbReference>
<name>A0A9N8DDX6_9STRA</name>
<reference evidence="5" key="1">
    <citation type="submission" date="2020-06" db="EMBL/GenBank/DDBJ databases">
        <authorList>
            <consortium name="Plant Systems Biology data submission"/>
        </authorList>
    </citation>
    <scope>NUCLEOTIDE SEQUENCE</scope>
    <source>
        <strain evidence="5">D6</strain>
    </source>
</reference>
<feature type="domain" description="Histone RNA hairpin-binding protein RNA-binding" evidence="4">
    <location>
        <begin position="80"/>
        <end position="148"/>
    </location>
</feature>
<dbReference type="GO" id="GO:0051028">
    <property type="term" value="P:mRNA transport"/>
    <property type="evidence" value="ECO:0007669"/>
    <property type="project" value="TreeGrafter"/>
</dbReference>
<dbReference type="GO" id="GO:0003729">
    <property type="term" value="F:mRNA binding"/>
    <property type="evidence" value="ECO:0007669"/>
    <property type="project" value="InterPro"/>
</dbReference>
<dbReference type="PANTHER" id="PTHR17408:SF0">
    <property type="entry name" value="HISTONE RNA HAIRPIN-BINDING PROTEIN"/>
    <property type="match status" value="1"/>
</dbReference>
<gene>
    <name evidence="5" type="ORF">SEMRO_49_G028510.1</name>
</gene>
<feature type="region of interest" description="Disordered" evidence="3">
    <location>
        <begin position="102"/>
        <end position="127"/>
    </location>
</feature>
<evidence type="ECO:0000313" key="5">
    <source>
        <dbReference type="EMBL" id="CAB9498931.1"/>
    </source>
</evidence>
<dbReference type="AlphaFoldDB" id="A0A9N8DDX6"/>
<accession>A0A9N8DDX6</accession>
<evidence type="ECO:0000256" key="2">
    <source>
        <dbReference type="ARBA" id="ARBA00022884"/>
    </source>
</evidence>
<dbReference type="InterPro" id="IPR038294">
    <property type="entry name" value="SLBP_RNA_bind_sf"/>
</dbReference>